<feature type="domain" description="PAS" evidence="2">
    <location>
        <begin position="144"/>
        <end position="217"/>
    </location>
</feature>
<dbReference type="FunFam" id="3.30.70.270:FF:000001">
    <property type="entry name" value="Diguanylate cyclase domain protein"/>
    <property type="match status" value="1"/>
</dbReference>
<dbReference type="OrthoDB" id="453368at2"/>
<dbReference type="InterPro" id="IPR029016">
    <property type="entry name" value="GAF-like_dom_sf"/>
</dbReference>
<dbReference type="SMART" id="SM00091">
    <property type="entry name" value="PAS"/>
    <property type="match status" value="1"/>
</dbReference>
<dbReference type="GO" id="GO:0043709">
    <property type="term" value="P:cell adhesion involved in single-species biofilm formation"/>
    <property type="evidence" value="ECO:0007669"/>
    <property type="project" value="TreeGrafter"/>
</dbReference>
<dbReference type="PROSITE" id="PS50112">
    <property type="entry name" value="PAS"/>
    <property type="match status" value="1"/>
</dbReference>
<keyword evidence="5" id="KW-1185">Reference proteome</keyword>
<evidence type="ECO:0000313" key="4">
    <source>
        <dbReference type="EMBL" id="ERT09591.1"/>
    </source>
</evidence>
<dbReference type="SUPFAM" id="SSF55785">
    <property type="entry name" value="PYP-like sensor domain (PAS domain)"/>
    <property type="match status" value="1"/>
</dbReference>
<dbReference type="SMART" id="SM00267">
    <property type="entry name" value="GGDEF"/>
    <property type="match status" value="1"/>
</dbReference>
<dbReference type="InterPro" id="IPR035965">
    <property type="entry name" value="PAS-like_dom_sf"/>
</dbReference>
<dbReference type="PATRIC" id="fig|1348334.3.peg.340"/>
<dbReference type="InterPro" id="IPR000014">
    <property type="entry name" value="PAS"/>
</dbReference>
<dbReference type="RefSeq" id="WP_023064091.1">
    <property type="nucleotide sequence ID" value="NZ_AUZM01000002.1"/>
</dbReference>
<dbReference type="InterPro" id="IPR000160">
    <property type="entry name" value="GGDEF_dom"/>
</dbReference>
<dbReference type="Pfam" id="PF01590">
    <property type="entry name" value="GAF"/>
    <property type="match status" value="1"/>
</dbReference>
<dbReference type="NCBIfam" id="TIGR00229">
    <property type="entry name" value="sensory_box"/>
    <property type="match status" value="1"/>
</dbReference>
<dbReference type="CDD" id="cd01949">
    <property type="entry name" value="GGDEF"/>
    <property type="match status" value="1"/>
</dbReference>
<dbReference type="EMBL" id="AUZM01000002">
    <property type="protein sequence ID" value="ERT09591.1"/>
    <property type="molecule type" value="Genomic_DNA"/>
</dbReference>
<dbReference type="SUPFAM" id="SSF55781">
    <property type="entry name" value="GAF domain-like"/>
    <property type="match status" value="1"/>
</dbReference>
<dbReference type="PANTHER" id="PTHR45138:SF9">
    <property type="entry name" value="DIGUANYLATE CYCLASE DGCM-RELATED"/>
    <property type="match status" value="1"/>
</dbReference>
<accession>U7QT41</accession>
<proteinExistence type="predicted"/>
<sequence length="628" mass="72371">MNELLKTFFSPRQIDYEYISIDSESIIVEFSLNVNLFSDCPENVKHGNEISLSFPEFVGLESIYEQLLEDQISHFEFKGIARNVETDSPVYFDAYILKNEENFTYLDGEIIILFDDKTEWMVREQKYSQIYKEYELSVSRLEQANNYTNQIIHAMNDILLITNSSGIITKINQATQNLLEYQEDELIDESIAHIFSDQHSKNTMDLSDFLLDKMHHNSFELYCKTKTGKEIIISFSCSIFSRSPFERQELLWIGRDITKQKQLELQFHHQLEQNNLLTVMTQRIRQSLSLEHILKTTVSEVRQLLKVDGVLFYQITFEDEGNIVANSFSLNLAKQFNNLPKEALVPSYFLSVLEEGIVISIDDLNQSFLSANLRNWWLELGINSELIIPIITKTSSTSSLSCPENKLWGMLIACQLTQSRRWEKWEVHLLEQLATPIAVVIQQAELYEQLKIANQELEKMAMTDGLTLVANRRFFDKILSQEWNRLRRETETLSLIICDIDYFKRYNDTYGHLAGDSCLQKVAQVLQEEVKRSGDLVARYGGEEFAILLPKTDLEGAILVSEMICSKVRALQIPHEKSPVAPYVTISVGVASTIPEPPLMPKTLILRADQALYEAKKNGRDRVFVAAN</sequence>
<dbReference type="InterPro" id="IPR029787">
    <property type="entry name" value="Nucleotide_cyclase"/>
</dbReference>
<dbReference type="Pfam" id="PF00990">
    <property type="entry name" value="GGDEF"/>
    <property type="match status" value="1"/>
</dbReference>
<evidence type="ECO:0000259" key="1">
    <source>
        <dbReference type="PROSITE" id="PS50046"/>
    </source>
</evidence>
<dbReference type="Pfam" id="PF13426">
    <property type="entry name" value="PAS_9"/>
    <property type="match status" value="1"/>
</dbReference>
<dbReference type="AlphaFoldDB" id="U7QT41"/>
<dbReference type="GO" id="GO:0005886">
    <property type="term" value="C:plasma membrane"/>
    <property type="evidence" value="ECO:0007669"/>
    <property type="project" value="TreeGrafter"/>
</dbReference>
<reference evidence="4 5" key="1">
    <citation type="journal article" date="2013" name="Front. Microbiol.">
        <title>Comparative genomic analyses of the cyanobacterium, Lyngbya aestuarii BL J, a powerful hydrogen producer.</title>
        <authorList>
            <person name="Kothari A."/>
            <person name="Vaughn M."/>
            <person name="Garcia-Pichel F."/>
        </authorList>
    </citation>
    <scope>NUCLEOTIDE SEQUENCE [LARGE SCALE GENOMIC DNA]</scope>
    <source>
        <strain evidence="4 5">BL J</strain>
    </source>
</reference>
<dbReference type="SMART" id="SM00065">
    <property type="entry name" value="GAF"/>
    <property type="match status" value="1"/>
</dbReference>
<dbReference type="Proteomes" id="UP000017127">
    <property type="component" value="Unassembled WGS sequence"/>
</dbReference>
<dbReference type="SUPFAM" id="SSF55073">
    <property type="entry name" value="Nucleotide cyclase"/>
    <property type="match status" value="1"/>
</dbReference>
<gene>
    <name evidence="4" type="ORF">M595_0344</name>
</gene>
<dbReference type="InterPro" id="IPR050469">
    <property type="entry name" value="Diguanylate_Cyclase"/>
</dbReference>
<comment type="caution">
    <text evidence="4">The sequence shown here is derived from an EMBL/GenBank/DDBJ whole genome shotgun (WGS) entry which is preliminary data.</text>
</comment>
<evidence type="ECO:0000259" key="2">
    <source>
        <dbReference type="PROSITE" id="PS50112"/>
    </source>
</evidence>
<organism evidence="4 5">
    <name type="scientific">Lyngbya aestuarii BL J</name>
    <dbReference type="NCBI Taxonomy" id="1348334"/>
    <lineage>
        <taxon>Bacteria</taxon>
        <taxon>Bacillati</taxon>
        <taxon>Cyanobacteriota</taxon>
        <taxon>Cyanophyceae</taxon>
        <taxon>Oscillatoriophycideae</taxon>
        <taxon>Oscillatoriales</taxon>
        <taxon>Microcoleaceae</taxon>
        <taxon>Lyngbya</taxon>
    </lineage>
</organism>
<dbReference type="NCBIfam" id="TIGR00254">
    <property type="entry name" value="GGDEF"/>
    <property type="match status" value="1"/>
</dbReference>
<dbReference type="GO" id="GO:1902201">
    <property type="term" value="P:negative regulation of bacterial-type flagellum-dependent cell motility"/>
    <property type="evidence" value="ECO:0007669"/>
    <property type="project" value="TreeGrafter"/>
</dbReference>
<dbReference type="CDD" id="cd00130">
    <property type="entry name" value="PAS"/>
    <property type="match status" value="1"/>
</dbReference>
<dbReference type="InterPro" id="IPR016132">
    <property type="entry name" value="Phyto_chromo_attachment"/>
</dbReference>
<dbReference type="Gene3D" id="3.30.450.40">
    <property type="match status" value="1"/>
</dbReference>
<feature type="domain" description="GGDEF" evidence="3">
    <location>
        <begin position="491"/>
        <end position="628"/>
    </location>
</feature>
<dbReference type="GO" id="GO:0052621">
    <property type="term" value="F:diguanylate cyclase activity"/>
    <property type="evidence" value="ECO:0007669"/>
    <property type="project" value="TreeGrafter"/>
</dbReference>
<dbReference type="Gene3D" id="3.30.70.270">
    <property type="match status" value="1"/>
</dbReference>
<dbReference type="PROSITE" id="PS50887">
    <property type="entry name" value="GGDEF"/>
    <property type="match status" value="1"/>
</dbReference>
<dbReference type="InterPro" id="IPR043128">
    <property type="entry name" value="Rev_trsase/Diguanyl_cyclase"/>
</dbReference>
<dbReference type="Gene3D" id="3.30.450.20">
    <property type="entry name" value="PAS domain"/>
    <property type="match status" value="1"/>
</dbReference>
<dbReference type="PANTHER" id="PTHR45138">
    <property type="entry name" value="REGULATORY COMPONENTS OF SENSORY TRANSDUCTION SYSTEM"/>
    <property type="match status" value="1"/>
</dbReference>
<evidence type="ECO:0000313" key="5">
    <source>
        <dbReference type="Proteomes" id="UP000017127"/>
    </source>
</evidence>
<dbReference type="PROSITE" id="PS50046">
    <property type="entry name" value="PHYTOCHROME_2"/>
    <property type="match status" value="1"/>
</dbReference>
<dbReference type="InterPro" id="IPR003018">
    <property type="entry name" value="GAF"/>
</dbReference>
<protein>
    <submittedName>
        <fullName evidence="4">Phytochrome-like cph2 domain protein</fullName>
    </submittedName>
</protein>
<feature type="domain" description="Phytochrome chromophore attachment site" evidence="1">
    <location>
        <begin position="289"/>
        <end position="436"/>
    </location>
</feature>
<evidence type="ECO:0000259" key="3">
    <source>
        <dbReference type="PROSITE" id="PS50887"/>
    </source>
</evidence>
<name>U7QT41_9CYAN</name>